<protein>
    <recommendedName>
        <fullName evidence="3">histidine kinase</fullName>
        <ecNumber evidence="3">2.7.13.3</ecNumber>
    </recommendedName>
</protein>
<dbReference type="PRINTS" id="PR00344">
    <property type="entry name" value="BCTRLSENSOR"/>
</dbReference>
<dbReference type="Gene3D" id="1.10.287.130">
    <property type="match status" value="1"/>
</dbReference>
<evidence type="ECO:0000259" key="14">
    <source>
        <dbReference type="PROSITE" id="PS50109"/>
    </source>
</evidence>
<dbReference type="SUPFAM" id="SSF47384">
    <property type="entry name" value="Homodimeric domain of signal transducing histidine kinase"/>
    <property type="match status" value="1"/>
</dbReference>
<evidence type="ECO:0000256" key="5">
    <source>
        <dbReference type="ARBA" id="ARBA00022679"/>
    </source>
</evidence>
<dbReference type="EC" id="2.7.13.3" evidence="3"/>
<dbReference type="InterPro" id="IPR036097">
    <property type="entry name" value="HisK_dim/P_sf"/>
</dbReference>
<evidence type="ECO:0000256" key="1">
    <source>
        <dbReference type="ARBA" id="ARBA00000085"/>
    </source>
</evidence>
<feature type="transmembrane region" description="Helical" evidence="13">
    <location>
        <begin position="7"/>
        <end position="25"/>
    </location>
</feature>
<keyword evidence="5" id="KW-0808">Transferase</keyword>
<dbReference type="AlphaFoldDB" id="A0A235F2E2"/>
<dbReference type="InterPro" id="IPR052023">
    <property type="entry name" value="Histidine_kinase_KdpD"/>
</dbReference>
<dbReference type="InterPro" id="IPR004358">
    <property type="entry name" value="Sig_transdc_His_kin-like_C"/>
</dbReference>
<dbReference type="Proteomes" id="UP000215181">
    <property type="component" value="Unassembled WGS sequence"/>
</dbReference>
<dbReference type="InterPro" id="IPR003661">
    <property type="entry name" value="HisK_dim/P_dom"/>
</dbReference>
<keyword evidence="4" id="KW-0597">Phosphoprotein</keyword>
<feature type="domain" description="Histidine kinase" evidence="14">
    <location>
        <begin position="137"/>
        <end position="365"/>
    </location>
</feature>
<dbReference type="SMART" id="SM00388">
    <property type="entry name" value="HisKA"/>
    <property type="match status" value="1"/>
</dbReference>
<dbReference type="CDD" id="cd00075">
    <property type="entry name" value="HATPase"/>
    <property type="match status" value="1"/>
</dbReference>
<dbReference type="CDD" id="cd00082">
    <property type="entry name" value="HisKA"/>
    <property type="match status" value="1"/>
</dbReference>
<dbReference type="InterPro" id="IPR025201">
    <property type="entry name" value="KdpD_TM"/>
</dbReference>
<evidence type="ECO:0000256" key="7">
    <source>
        <dbReference type="ARBA" id="ARBA00022741"/>
    </source>
</evidence>
<dbReference type="Gene3D" id="1.20.120.620">
    <property type="entry name" value="Backbone structure of the membrane domain of e. Coli histidine kinase receptor kdpd"/>
    <property type="match status" value="1"/>
</dbReference>
<name>A0A235F2E2_9RHOO</name>
<accession>A0A235F2E2</accession>
<dbReference type="PANTHER" id="PTHR45569:SF1">
    <property type="entry name" value="SENSOR PROTEIN KDPD"/>
    <property type="match status" value="1"/>
</dbReference>
<dbReference type="OrthoDB" id="9806130at2"/>
<comment type="caution">
    <text evidence="15">The sequence shown here is derived from an EMBL/GenBank/DDBJ whole genome shotgun (WGS) entry which is preliminary data.</text>
</comment>
<dbReference type="GO" id="GO:0000155">
    <property type="term" value="F:phosphorelay sensor kinase activity"/>
    <property type="evidence" value="ECO:0007669"/>
    <property type="project" value="InterPro"/>
</dbReference>
<dbReference type="PANTHER" id="PTHR45569">
    <property type="entry name" value="SENSOR PROTEIN KDPD"/>
    <property type="match status" value="1"/>
</dbReference>
<comment type="subcellular location">
    <subcellularLocation>
        <location evidence="2">Membrane</location>
        <topology evidence="2">Multi-pass membrane protein</topology>
    </subcellularLocation>
</comment>
<dbReference type="Pfam" id="PF00512">
    <property type="entry name" value="HisKA"/>
    <property type="match status" value="1"/>
</dbReference>
<evidence type="ECO:0000256" key="8">
    <source>
        <dbReference type="ARBA" id="ARBA00022777"/>
    </source>
</evidence>
<dbReference type="GO" id="GO:0005886">
    <property type="term" value="C:plasma membrane"/>
    <property type="evidence" value="ECO:0007669"/>
    <property type="project" value="TreeGrafter"/>
</dbReference>
<evidence type="ECO:0000256" key="9">
    <source>
        <dbReference type="ARBA" id="ARBA00022840"/>
    </source>
</evidence>
<keyword evidence="9" id="KW-0067">ATP-binding</keyword>
<dbReference type="SUPFAM" id="SSF55874">
    <property type="entry name" value="ATPase domain of HSP90 chaperone/DNA topoisomerase II/histidine kinase"/>
    <property type="match status" value="1"/>
</dbReference>
<keyword evidence="11" id="KW-0902">Two-component regulatory system</keyword>
<sequence length="377" mass="40237">MVTRWRNYAWAALAVVAVALVGAPLLGHLDLANIAMLFPLAVLFAATRLGRGPAVFAAFLSVALFDFFFVHPHFTLAVADLQYLVTFAVLLIVALITAELAARLRLERDAAEARGKEVARAQLAVESERLRNTLLASLSHDLRSPLTALAGLAESLPLAGPPLPPAQAQVAEAIRREALRTHALARDLLDLARLQSDTITLSREWLPVDEMVSAALRTSSHAIRHHHLALEIADNLPLLHVDPVMMERVLCNLLENAVAHTPTGGDIRISARVLERTPAPTMELAISDSGCGLPPGREQAIFERFVRGRNAPGTPSGSRGAMTDAGTGLGLAIVRAIVEAHGGNVLARNNPEGGACLTLQLPIPPQPRLPAGNGEEL</sequence>
<dbReference type="Pfam" id="PF13493">
    <property type="entry name" value="DUF4118"/>
    <property type="match status" value="1"/>
</dbReference>
<gene>
    <name evidence="15" type="ORF">CGK74_05465</name>
</gene>
<dbReference type="SMART" id="SM00387">
    <property type="entry name" value="HATPase_c"/>
    <property type="match status" value="1"/>
</dbReference>
<evidence type="ECO:0000256" key="13">
    <source>
        <dbReference type="SAM" id="Phobius"/>
    </source>
</evidence>
<evidence type="ECO:0000256" key="12">
    <source>
        <dbReference type="ARBA" id="ARBA00023136"/>
    </source>
</evidence>
<dbReference type="EMBL" id="NOIH01000005">
    <property type="protein sequence ID" value="OYD54835.1"/>
    <property type="molecule type" value="Genomic_DNA"/>
</dbReference>
<evidence type="ECO:0000256" key="6">
    <source>
        <dbReference type="ARBA" id="ARBA00022692"/>
    </source>
</evidence>
<dbReference type="InterPro" id="IPR003594">
    <property type="entry name" value="HATPase_dom"/>
</dbReference>
<evidence type="ECO:0000256" key="2">
    <source>
        <dbReference type="ARBA" id="ARBA00004141"/>
    </source>
</evidence>
<keyword evidence="12 13" id="KW-0472">Membrane</keyword>
<feature type="transmembrane region" description="Helical" evidence="13">
    <location>
        <begin position="83"/>
        <end position="102"/>
    </location>
</feature>
<reference evidence="15 16" key="1">
    <citation type="submission" date="2017-07" db="EMBL/GenBank/DDBJ databases">
        <title>Thauera sp. KNDSS-Mac4 genome sequence and assembly.</title>
        <authorList>
            <person name="Mayilraj S."/>
        </authorList>
    </citation>
    <scope>NUCLEOTIDE SEQUENCE [LARGE SCALE GENOMIC DNA]</scope>
    <source>
        <strain evidence="15 16">KNDSS-Mac4</strain>
    </source>
</reference>
<evidence type="ECO:0000313" key="15">
    <source>
        <dbReference type="EMBL" id="OYD54835.1"/>
    </source>
</evidence>
<dbReference type="InterPro" id="IPR036890">
    <property type="entry name" value="HATPase_C_sf"/>
</dbReference>
<evidence type="ECO:0000256" key="3">
    <source>
        <dbReference type="ARBA" id="ARBA00012438"/>
    </source>
</evidence>
<evidence type="ECO:0000256" key="10">
    <source>
        <dbReference type="ARBA" id="ARBA00022989"/>
    </source>
</evidence>
<dbReference type="Pfam" id="PF02518">
    <property type="entry name" value="HATPase_c"/>
    <property type="match status" value="1"/>
</dbReference>
<dbReference type="PROSITE" id="PS50109">
    <property type="entry name" value="HIS_KIN"/>
    <property type="match status" value="1"/>
</dbReference>
<comment type="catalytic activity">
    <reaction evidence="1">
        <text>ATP + protein L-histidine = ADP + protein N-phospho-L-histidine.</text>
        <dbReference type="EC" id="2.7.13.3"/>
    </reaction>
</comment>
<evidence type="ECO:0000256" key="11">
    <source>
        <dbReference type="ARBA" id="ARBA00023012"/>
    </source>
</evidence>
<keyword evidence="10 13" id="KW-1133">Transmembrane helix</keyword>
<evidence type="ECO:0000313" key="16">
    <source>
        <dbReference type="Proteomes" id="UP000215181"/>
    </source>
</evidence>
<keyword evidence="6 13" id="KW-0812">Transmembrane</keyword>
<dbReference type="InterPro" id="IPR005467">
    <property type="entry name" value="His_kinase_dom"/>
</dbReference>
<feature type="transmembrane region" description="Helical" evidence="13">
    <location>
        <begin position="54"/>
        <end position="71"/>
    </location>
</feature>
<dbReference type="RefSeq" id="WP_094267496.1">
    <property type="nucleotide sequence ID" value="NZ_JAQVFK010000024.1"/>
</dbReference>
<organism evidence="15 16">
    <name type="scientific">Thauera propionica</name>
    <dbReference type="NCBI Taxonomy" id="2019431"/>
    <lineage>
        <taxon>Bacteria</taxon>
        <taxon>Pseudomonadati</taxon>
        <taxon>Pseudomonadota</taxon>
        <taxon>Betaproteobacteria</taxon>
        <taxon>Rhodocyclales</taxon>
        <taxon>Zoogloeaceae</taxon>
        <taxon>Thauera</taxon>
    </lineage>
</organism>
<proteinExistence type="predicted"/>
<dbReference type="GO" id="GO:0005524">
    <property type="term" value="F:ATP binding"/>
    <property type="evidence" value="ECO:0007669"/>
    <property type="project" value="UniProtKB-KW"/>
</dbReference>
<dbReference type="InterPro" id="IPR038318">
    <property type="entry name" value="KdpD_sf"/>
</dbReference>
<dbReference type="Gene3D" id="3.30.565.10">
    <property type="entry name" value="Histidine kinase-like ATPase, C-terminal domain"/>
    <property type="match status" value="1"/>
</dbReference>
<evidence type="ECO:0000256" key="4">
    <source>
        <dbReference type="ARBA" id="ARBA00022553"/>
    </source>
</evidence>
<keyword evidence="8 15" id="KW-0418">Kinase</keyword>
<keyword evidence="16" id="KW-1185">Reference proteome</keyword>
<keyword evidence="7" id="KW-0547">Nucleotide-binding</keyword>